<sequence length="453" mass="50876">MLTRLLDAKLRPGDPDAKFLLIAFWKHYGSVTPKPRSQKQLAEDLRLPVQAVSKAVAQLVDVGVLRVVTQPEGKGRPRCTYEMSKAIQSALRDVEERTLNHPGLVKHVLGGERIRAIWSGWKDDAPTAKELNTRSRDEKRVAPVRQGKLSLANRLLLMILLSHADPFGVARGLSSKELCLLTGMDAASLKQRLRRLTELGFIRRHIPGLASPIFAEKLRSVYWLNLNHLQLSPADDVVSVVVHKKAADQDIDYKFLAGVRLDRNSFLRRGEYLAPRSVVRLFRRAPDHAFDQLELFICDCVLGFLSRHWVQADSAGWGKVRGVDSTVKEQVAAFFRLPMLDPKDKAILDHEEIFDFLHHQVLELAREVVQRFSQVSSIDLARVSYILVPAHVSTGHRCIALLTERASDEGLAKHWMVTKGCDDPVVKSVLREVDIPLELREKSGLLTPARAAG</sequence>
<name>A0A1Q9RB96_PSEPU</name>
<dbReference type="InterPro" id="IPR036388">
    <property type="entry name" value="WH-like_DNA-bd_sf"/>
</dbReference>
<proteinExistence type="predicted"/>
<dbReference type="OrthoDB" id="6079029at2"/>
<dbReference type="Gene3D" id="1.10.10.10">
    <property type="entry name" value="Winged helix-like DNA-binding domain superfamily/Winged helix DNA-binding domain"/>
    <property type="match status" value="1"/>
</dbReference>
<protein>
    <submittedName>
        <fullName evidence="1">Uncharacterized protein</fullName>
    </submittedName>
</protein>
<dbReference type="EMBL" id="MKZO01000004">
    <property type="protein sequence ID" value="OLS64621.1"/>
    <property type="molecule type" value="Genomic_DNA"/>
</dbReference>
<dbReference type="SUPFAM" id="SSF46785">
    <property type="entry name" value="Winged helix' DNA-binding domain"/>
    <property type="match status" value="1"/>
</dbReference>
<reference evidence="1 2" key="1">
    <citation type="submission" date="2016-10" db="EMBL/GenBank/DDBJ databases">
        <title>Genome Sequence of Pseudomonas putida GM4FR.</title>
        <authorList>
            <person name="Poehlein A."/>
            <person name="Wemheuer F."/>
            <person name="Hollensteiner J."/>
            <person name="Wemheuer B."/>
        </authorList>
    </citation>
    <scope>NUCLEOTIDE SEQUENCE [LARGE SCALE GENOMIC DNA]</scope>
    <source>
        <strain evidence="1 2">GM4FR</strain>
    </source>
</reference>
<dbReference type="InterPro" id="IPR036390">
    <property type="entry name" value="WH_DNA-bd_sf"/>
</dbReference>
<dbReference type="RefSeq" id="WP_009686132.1">
    <property type="nucleotide sequence ID" value="NZ_MKZO01000004.1"/>
</dbReference>
<dbReference type="Proteomes" id="UP000186736">
    <property type="component" value="Unassembled WGS sequence"/>
</dbReference>
<comment type="caution">
    <text evidence="1">The sequence shown here is derived from an EMBL/GenBank/DDBJ whole genome shotgun (WGS) entry which is preliminary data.</text>
</comment>
<accession>A0A1Q9RB96</accession>
<evidence type="ECO:0000313" key="1">
    <source>
        <dbReference type="EMBL" id="OLS64621.1"/>
    </source>
</evidence>
<organism evidence="1 2">
    <name type="scientific">Pseudomonas putida</name>
    <name type="common">Arthrobacter siderocapsulatus</name>
    <dbReference type="NCBI Taxonomy" id="303"/>
    <lineage>
        <taxon>Bacteria</taxon>
        <taxon>Pseudomonadati</taxon>
        <taxon>Pseudomonadota</taxon>
        <taxon>Gammaproteobacteria</taxon>
        <taxon>Pseudomonadales</taxon>
        <taxon>Pseudomonadaceae</taxon>
        <taxon>Pseudomonas</taxon>
    </lineage>
</organism>
<evidence type="ECO:0000313" key="2">
    <source>
        <dbReference type="Proteomes" id="UP000186736"/>
    </source>
</evidence>
<dbReference type="AlphaFoldDB" id="A0A1Q9RB96"/>
<gene>
    <name evidence="1" type="ORF">PSEMO_03490</name>
</gene>